<sequence length="105" mass="11887">MLELNKDNFEAEVLQADGYVFVDFWSQGCEPCKALMPDVHKLAEKYEGKMKFTSLDTTTARRLAIKQRVLGLPTLAVYKGGEKIDEVTKEDATVENVEALIKKYI</sequence>
<evidence type="ECO:0000256" key="6">
    <source>
        <dbReference type="PIRNR" id="PIRNR000077"/>
    </source>
</evidence>
<dbReference type="AlphaFoldDB" id="A0A510J9L3"/>
<organism evidence="7 8">
    <name type="scientific">Pseudoleptotrichia goodfellowii</name>
    <dbReference type="NCBI Taxonomy" id="157692"/>
    <lineage>
        <taxon>Bacteria</taxon>
        <taxon>Fusobacteriati</taxon>
        <taxon>Fusobacteriota</taxon>
        <taxon>Fusobacteriia</taxon>
        <taxon>Fusobacteriales</taxon>
        <taxon>Leptotrichiaceae</taxon>
        <taxon>Pseudoleptotrichia</taxon>
    </lineage>
</organism>
<reference evidence="7 8" key="1">
    <citation type="submission" date="2019-07" db="EMBL/GenBank/DDBJ databases">
        <title>Complete Genome Sequence of Leptotrichia goodfellowii Strain JCM 16774.</title>
        <authorList>
            <person name="Watanabe S."/>
            <person name="Cui L."/>
        </authorList>
    </citation>
    <scope>NUCLEOTIDE SEQUENCE [LARGE SCALE GENOMIC DNA]</scope>
    <source>
        <strain evidence="7 8">JCM16774</strain>
    </source>
</reference>
<dbReference type="OrthoDB" id="9790390at2"/>
<keyword evidence="5" id="KW-0676">Redox-active center</keyword>
<dbReference type="GO" id="GO:0015035">
    <property type="term" value="F:protein-disulfide reductase activity"/>
    <property type="evidence" value="ECO:0007669"/>
    <property type="project" value="InterPro"/>
</dbReference>
<dbReference type="EMBL" id="AP019822">
    <property type="protein sequence ID" value="BBM35897.1"/>
    <property type="molecule type" value="Genomic_DNA"/>
</dbReference>
<protein>
    <recommendedName>
        <fullName evidence="6">Thioredoxin</fullName>
    </recommendedName>
</protein>
<dbReference type="PROSITE" id="PS00194">
    <property type="entry name" value="THIOREDOXIN_1"/>
    <property type="match status" value="1"/>
</dbReference>
<evidence type="ECO:0000256" key="5">
    <source>
        <dbReference type="ARBA" id="ARBA00023284"/>
    </source>
</evidence>
<dbReference type="InterPro" id="IPR036249">
    <property type="entry name" value="Thioredoxin-like_sf"/>
</dbReference>
<accession>A0A510J9L3</accession>
<dbReference type="KEGG" id="lgo:JCM16774_0827"/>
<evidence type="ECO:0000256" key="1">
    <source>
        <dbReference type="ARBA" id="ARBA00008987"/>
    </source>
</evidence>
<dbReference type="PIRSF" id="PIRSF000077">
    <property type="entry name" value="Thioredoxin"/>
    <property type="match status" value="1"/>
</dbReference>
<evidence type="ECO:0000256" key="3">
    <source>
        <dbReference type="ARBA" id="ARBA00022982"/>
    </source>
</evidence>
<comment type="similarity">
    <text evidence="1 6">Belongs to the thioredoxin family.</text>
</comment>
<evidence type="ECO:0000256" key="4">
    <source>
        <dbReference type="ARBA" id="ARBA00023157"/>
    </source>
</evidence>
<dbReference type="PANTHER" id="PTHR45663:SF11">
    <property type="entry name" value="GEO12009P1"/>
    <property type="match status" value="1"/>
</dbReference>
<dbReference type="NCBIfam" id="NF047697">
    <property type="entry name" value="ThioredTrxAClost"/>
    <property type="match status" value="1"/>
</dbReference>
<keyword evidence="4" id="KW-1015">Disulfide bond</keyword>
<dbReference type="GO" id="GO:0005737">
    <property type="term" value="C:cytoplasm"/>
    <property type="evidence" value="ECO:0007669"/>
    <property type="project" value="TreeGrafter"/>
</dbReference>
<name>A0A510J9L3_9FUSO</name>
<evidence type="ECO:0000313" key="7">
    <source>
        <dbReference type="EMBL" id="BBM35897.1"/>
    </source>
</evidence>
<dbReference type="PANTHER" id="PTHR45663">
    <property type="entry name" value="GEO12009P1"/>
    <property type="match status" value="1"/>
</dbReference>
<dbReference type="Proteomes" id="UP000321606">
    <property type="component" value="Chromosome"/>
</dbReference>
<gene>
    <name evidence="7" type="primary">trxA2</name>
    <name evidence="7" type="ORF">JCM16774_0827</name>
</gene>
<keyword evidence="2" id="KW-0813">Transport</keyword>
<dbReference type="RefSeq" id="WP_006807450.1">
    <property type="nucleotide sequence ID" value="NZ_AP019822.1"/>
</dbReference>
<evidence type="ECO:0000313" key="8">
    <source>
        <dbReference type="Proteomes" id="UP000321606"/>
    </source>
</evidence>
<dbReference type="InterPro" id="IPR013766">
    <property type="entry name" value="Thioredoxin_domain"/>
</dbReference>
<dbReference type="STRING" id="714315.GCA_000516535_00818"/>
<dbReference type="Pfam" id="PF00085">
    <property type="entry name" value="Thioredoxin"/>
    <property type="match status" value="1"/>
</dbReference>
<dbReference type="Gene3D" id="3.40.30.10">
    <property type="entry name" value="Glutaredoxin"/>
    <property type="match status" value="1"/>
</dbReference>
<evidence type="ECO:0000256" key="2">
    <source>
        <dbReference type="ARBA" id="ARBA00022448"/>
    </source>
</evidence>
<dbReference type="InterPro" id="IPR017937">
    <property type="entry name" value="Thioredoxin_CS"/>
</dbReference>
<dbReference type="InterPro" id="IPR005746">
    <property type="entry name" value="Thioredoxin"/>
</dbReference>
<proteinExistence type="inferred from homology"/>
<dbReference type="CDD" id="cd02947">
    <property type="entry name" value="TRX_family"/>
    <property type="match status" value="1"/>
</dbReference>
<dbReference type="PROSITE" id="PS51352">
    <property type="entry name" value="THIOREDOXIN_2"/>
    <property type="match status" value="1"/>
</dbReference>
<dbReference type="SUPFAM" id="SSF52833">
    <property type="entry name" value="Thioredoxin-like"/>
    <property type="match status" value="1"/>
</dbReference>
<keyword evidence="3" id="KW-0249">Electron transport</keyword>